<dbReference type="EMBL" id="LVVM01000188">
    <property type="protein sequence ID" value="OJA21344.1"/>
    <property type="molecule type" value="Genomic_DNA"/>
</dbReference>
<comment type="caution">
    <text evidence="2">The sequence shown here is derived from an EMBL/GenBank/DDBJ whole genome shotgun (WGS) entry which is preliminary data.</text>
</comment>
<reference evidence="2 3" key="1">
    <citation type="submission" date="2016-03" db="EMBL/GenBank/DDBJ databases">
        <title>Comparative genomics of the ectomycorrhizal sister species Rhizopogon vinicolor and Rhizopogon vesiculosus (Basidiomycota: Boletales) reveals a divergence of the mating type B locus.</title>
        <authorList>
            <person name="Mujic A.B."/>
            <person name="Kuo A."/>
            <person name="Tritt A."/>
            <person name="Lipzen A."/>
            <person name="Chen C."/>
            <person name="Johnson J."/>
            <person name="Sharma A."/>
            <person name="Barry K."/>
            <person name="Grigoriev I.V."/>
            <person name="Spatafora J.W."/>
        </authorList>
    </citation>
    <scope>NUCLEOTIDE SEQUENCE [LARGE SCALE GENOMIC DNA]</scope>
    <source>
        <strain evidence="2 3">AM-OR11-056</strain>
    </source>
</reference>
<feature type="compositionally biased region" description="Low complexity" evidence="1">
    <location>
        <begin position="228"/>
        <end position="247"/>
    </location>
</feature>
<feature type="compositionally biased region" description="Low complexity" evidence="1">
    <location>
        <begin position="155"/>
        <end position="170"/>
    </location>
</feature>
<accession>A0A1J8R6A7</accession>
<evidence type="ECO:0000313" key="3">
    <source>
        <dbReference type="Proteomes" id="UP000183567"/>
    </source>
</evidence>
<sequence>MNAGKLDVSSLHIGTTILGNQFNQAFSKLRGEYHADAAILLSKSQEGELVINDSPIPSYATPDTSLATSALCVTPDTSLTLSGPSPAFLGQEGLHADTSLTNLPQDAPPTYDFFGCLPLNPQDDKSEDLDSDLNRTILPMPPNYTPPSPLPPSSPLLSSPHSSHSDQLPSLPFSPLTAASIIGHDISFMEALNDPDFGFIHSYGYGSTSHNLTSPPRFHHLSSALMNAASHNSPPAATSAPTHPHTPVLDTPAPTSSPEGVISADPAGPAVVSASPAPILS</sequence>
<keyword evidence="3" id="KW-1185">Reference proteome</keyword>
<organism evidence="2 3">
    <name type="scientific">Rhizopogon vesiculosus</name>
    <dbReference type="NCBI Taxonomy" id="180088"/>
    <lineage>
        <taxon>Eukaryota</taxon>
        <taxon>Fungi</taxon>
        <taxon>Dikarya</taxon>
        <taxon>Basidiomycota</taxon>
        <taxon>Agaricomycotina</taxon>
        <taxon>Agaricomycetes</taxon>
        <taxon>Agaricomycetidae</taxon>
        <taxon>Boletales</taxon>
        <taxon>Suillineae</taxon>
        <taxon>Rhizopogonaceae</taxon>
        <taxon>Rhizopogon</taxon>
    </lineage>
</organism>
<protein>
    <submittedName>
        <fullName evidence="2">Uncharacterized protein</fullName>
    </submittedName>
</protein>
<gene>
    <name evidence="2" type="ORF">AZE42_13297</name>
</gene>
<proteinExistence type="predicted"/>
<evidence type="ECO:0000256" key="1">
    <source>
        <dbReference type="SAM" id="MobiDB-lite"/>
    </source>
</evidence>
<feature type="region of interest" description="Disordered" evidence="1">
    <location>
        <begin position="228"/>
        <end position="281"/>
    </location>
</feature>
<evidence type="ECO:0000313" key="2">
    <source>
        <dbReference type="EMBL" id="OJA21344.1"/>
    </source>
</evidence>
<name>A0A1J8R6A7_9AGAM</name>
<dbReference type="AlphaFoldDB" id="A0A1J8R6A7"/>
<feature type="compositionally biased region" description="Low complexity" evidence="1">
    <location>
        <begin position="263"/>
        <end position="281"/>
    </location>
</feature>
<dbReference type="Proteomes" id="UP000183567">
    <property type="component" value="Unassembled WGS sequence"/>
</dbReference>
<feature type="compositionally biased region" description="Pro residues" evidence="1">
    <location>
        <begin position="139"/>
        <end position="154"/>
    </location>
</feature>
<feature type="region of interest" description="Disordered" evidence="1">
    <location>
        <begin position="124"/>
        <end position="170"/>
    </location>
</feature>